<organism evidence="8 9">
    <name type="scientific">Diacronema lutheri</name>
    <name type="common">Unicellular marine alga</name>
    <name type="synonym">Monochrysis lutheri</name>
    <dbReference type="NCBI Taxonomy" id="2081491"/>
    <lineage>
        <taxon>Eukaryota</taxon>
        <taxon>Haptista</taxon>
        <taxon>Haptophyta</taxon>
        <taxon>Pavlovophyceae</taxon>
        <taxon>Pavlovales</taxon>
        <taxon>Pavlovaceae</taxon>
        <taxon>Diacronema</taxon>
    </lineage>
</organism>
<dbReference type="InterPro" id="IPR033453">
    <property type="entry name" value="Glyco_hydro_30_TIM-barrel"/>
</dbReference>
<dbReference type="GO" id="GO:0006680">
    <property type="term" value="P:glucosylceramide catabolic process"/>
    <property type="evidence" value="ECO:0007669"/>
    <property type="project" value="TreeGrafter"/>
</dbReference>
<evidence type="ECO:0000256" key="5">
    <source>
        <dbReference type="SAM" id="Phobius"/>
    </source>
</evidence>
<dbReference type="InterPro" id="IPR001139">
    <property type="entry name" value="Glyco_hydro_30"/>
</dbReference>
<evidence type="ECO:0000256" key="3">
    <source>
        <dbReference type="ARBA" id="ARBA00022801"/>
    </source>
</evidence>
<dbReference type="InterPro" id="IPR033452">
    <property type="entry name" value="GH30_C"/>
</dbReference>
<accession>A0A8J5X4B8</accession>
<dbReference type="Proteomes" id="UP000751190">
    <property type="component" value="Unassembled WGS sequence"/>
</dbReference>
<comment type="similarity">
    <text evidence="1">Belongs to the glycosyl hydrolase 30 family.</text>
</comment>
<dbReference type="Pfam" id="PF17189">
    <property type="entry name" value="Glyco_hydro_30C"/>
    <property type="match status" value="1"/>
</dbReference>
<keyword evidence="2" id="KW-0732">Signal</keyword>
<keyword evidence="9" id="KW-1185">Reference proteome</keyword>
<dbReference type="Gene3D" id="2.60.40.1180">
    <property type="entry name" value="Golgi alpha-mannosidase II"/>
    <property type="match status" value="1"/>
</dbReference>
<dbReference type="EMBL" id="JAGTXO010000070">
    <property type="protein sequence ID" value="KAG8457424.1"/>
    <property type="molecule type" value="Genomic_DNA"/>
</dbReference>
<evidence type="ECO:0000259" key="7">
    <source>
        <dbReference type="Pfam" id="PF17189"/>
    </source>
</evidence>
<keyword evidence="5" id="KW-0472">Membrane</keyword>
<keyword evidence="5" id="KW-0812">Transmembrane</keyword>
<keyword evidence="3" id="KW-0378">Hydrolase</keyword>
<proteinExistence type="inferred from homology"/>
<dbReference type="GO" id="GO:0004348">
    <property type="term" value="F:glucosylceramidase activity"/>
    <property type="evidence" value="ECO:0007669"/>
    <property type="project" value="InterPro"/>
</dbReference>
<dbReference type="InterPro" id="IPR017853">
    <property type="entry name" value="GH"/>
</dbReference>
<feature type="domain" description="Glycosyl hydrolase family 30 beta sandwich" evidence="7">
    <location>
        <begin position="504"/>
        <end position="554"/>
    </location>
</feature>
<dbReference type="InterPro" id="IPR013780">
    <property type="entry name" value="Glyco_hydro_b"/>
</dbReference>
<evidence type="ECO:0000256" key="1">
    <source>
        <dbReference type="ARBA" id="ARBA00005382"/>
    </source>
</evidence>
<evidence type="ECO:0000259" key="6">
    <source>
        <dbReference type="Pfam" id="PF02055"/>
    </source>
</evidence>
<dbReference type="SUPFAM" id="SSF51445">
    <property type="entry name" value="(Trans)glycosidases"/>
    <property type="match status" value="1"/>
</dbReference>
<dbReference type="Gene3D" id="3.20.20.80">
    <property type="entry name" value="Glycosidases"/>
    <property type="match status" value="1"/>
</dbReference>
<dbReference type="PANTHER" id="PTHR11069:SF23">
    <property type="entry name" value="LYSOSOMAL ACID GLUCOSYLCERAMIDASE"/>
    <property type="match status" value="1"/>
</dbReference>
<comment type="caution">
    <text evidence="8">The sequence shown here is derived from an EMBL/GenBank/DDBJ whole genome shotgun (WGS) entry which is preliminary data.</text>
</comment>
<sequence>MAHAARLLGSEEDELAAEGAVALCAPRPRERISWRLIAGIALGVVALLCVAGMAVPRRCCGAPLLASPLPSVSEVKAAMVGLSVCATVVQTAFATHDRLSVKPCAPFVPANFHSEHTIDVTGATAQHRIEGFGGAFTESSALVFQSLPRHLRRRFIEAYFSEDEGIGYTLGRVHINSCDFSINSYSFDDVPEDFDLRYFDDAVAHDQRTMIPLIRAAQAVAPRKLKLLASPWSPPAWMKKGRRMDGSEPPPGLRDECRDVWARYLSRWLGAYERLGVPLWAITMQNEPENRAAWEACAFTPEQGATFVREHLGPILRKHHPQLKIFAFDHNKDHVVEWANASFSDAATSAFFDGIAFHWYSGDTFEHVATIRELWAGKLLLPSEATYEKYRWPPGTTLAHGSWSFGEGYAHDIIGDLNAGGLGWIDWNLLLDERGGPNHLGNDCDAAIMANVSAAELYLHPQYWYIGHFSKYVPPGSALLNATVRTRRRLPPPVGRPYGTCGDEDGLESASFLRPDMLVATVVLNCGSERLSYKLKSHGLALAMEIPPHAIQTVLHASDAGLGASANASEPVVAEQPPPSPPPSSPPAETRAEDKRSEDEPHAEDAPPQSAQ</sequence>
<dbReference type="PANTHER" id="PTHR11069">
    <property type="entry name" value="GLUCOSYLCERAMIDASE"/>
    <property type="match status" value="1"/>
</dbReference>
<dbReference type="PRINTS" id="PR00843">
    <property type="entry name" value="GLHYDRLASE30"/>
</dbReference>
<dbReference type="OMA" id="TEACEGP"/>
<feature type="transmembrane region" description="Helical" evidence="5">
    <location>
        <begin position="36"/>
        <end position="55"/>
    </location>
</feature>
<evidence type="ECO:0000256" key="4">
    <source>
        <dbReference type="SAM" id="MobiDB-lite"/>
    </source>
</evidence>
<evidence type="ECO:0008006" key="10">
    <source>
        <dbReference type="Google" id="ProtNLM"/>
    </source>
</evidence>
<evidence type="ECO:0000313" key="9">
    <source>
        <dbReference type="Proteomes" id="UP000751190"/>
    </source>
</evidence>
<name>A0A8J5X4B8_DIALT</name>
<protein>
    <recommendedName>
        <fullName evidence="10">Glucosylceramidase</fullName>
    </recommendedName>
</protein>
<feature type="domain" description="Glycosyl hydrolase family 30 TIM-barrel" evidence="6">
    <location>
        <begin position="129"/>
        <end position="473"/>
    </location>
</feature>
<evidence type="ECO:0000256" key="2">
    <source>
        <dbReference type="ARBA" id="ARBA00022729"/>
    </source>
</evidence>
<feature type="region of interest" description="Disordered" evidence="4">
    <location>
        <begin position="565"/>
        <end position="612"/>
    </location>
</feature>
<gene>
    <name evidence="8" type="ORF">KFE25_011279</name>
</gene>
<feature type="compositionally biased region" description="Pro residues" evidence="4">
    <location>
        <begin position="576"/>
        <end position="586"/>
    </location>
</feature>
<dbReference type="OrthoDB" id="2160638at2759"/>
<evidence type="ECO:0000313" key="8">
    <source>
        <dbReference type="EMBL" id="KAG8457424.1"/>
    </source>
</evidence>
<feature type="compositionally biased region" description="Basic and acidic residues" evidence="4">
    <location>
        <begin position="590"/>
        <end position="605"/>
    </location>
</feature>
<reference evidence="8" key="1">
    <citation type="submission" date="2021-05" db="EMBL/GenBank/DDBJ databases">
        <title>The genome of the haptophyte Pavlova lutheri (Diacronema luteri, Pavlovales) - a model for lipid biosynthesis in eukaryotic algae.</title>
        <authorList>
            <person name="Hulatt C.J."/>
            <person name="Posewitz M.C."/>
        </authorList>
    </citation>
    <scope>NUCLEOTIDE SEQUENCE</scope>
    <source>
        <strain evidence="8">NIVA-4/92</strain>
    </source>
</reference>
<dbReference type="GO" id="GO:0016020">
    <property type="term" value="C:membrane"/>
    <property type="evidence" value="ECO:0007669"/>
    <property type="project" value="GOC"/>
</dbReference>
<dbReference type="AlphaFoldDB" id="A0A8J5X4B8"/>
<keyword evidence="5" id="KW-1133">Transmembrane helix</keyword>
<dbReference type="Pfam" id="PF02055">
    <property type="entry name" value="Glyco_hydro_30"/>
    <property type="match status" value="1"/>
</dbReference>